<evidence type="ECO:0000256" key="3">
    <source>
        <dbReference type="RuleBase" id="RU000363"/>
    </source>
</evidence>
<dbReference type="PANTHER" id="PTHR44196:SF1">
    <property type="entry name" value="DEHYDROGENASE_REDUCTASE SDR FAMILY MEMBER 7B"/>
    <property type="match status" value="1"/>
</dbReference>
<accession>A0ABW9RRQ0</accession>
<dbReference type="InterPro" id="IPR036291">
    <property type="entry name" value="NAD(P)-bd_dom_sf"/>
</dbReference>
<feature type="domain" description="Ketoreductase" evidence="4">
    <location>
        <begin position="6"/>
        <end position="182"/>
    </location>
</feature>
<keyword evidence="2" id="KW-0560">Oxidoreductase</keyword>
<dbReference type="PANTHER" id="PTHR44196">
    <property type="entry name" value="DEHYDROGENASE/REDUCTASE SDR FAMILY MEMBER 7B"/>
    <property type="match status" value="1"/>
</dbReference>
<dbReference type="InterPro" id="IPR020904">
    <property type="entry name" value="Sc_DH/Rdtase_CS"/>
</dbReference>
<dbReference type="RefSeq" id="WP_155173392.1">
    <property type="nucleotide sequence ID" value="NZ_BAAAFL010000012.1"/>
</dbReference>
<evidence type="ECO:0000313" key="6">
    <source>
        <dbReference type="Proteomes" id="UP000798808"/>
    </source>
</evidence>
<sequence>MKTTNNTVLITGGSAGIGFEIAKLFVSGGNKVIITGRNKERLEQASKQLDNVVAIPFDVTDAHQVQQLVKRLNDEFPELNVVVNNAGKAALHDLSESTNSFEIASEEILTNYLSVIRLNEQLLPLLKRQKEAAIVNVSSVVAFAPSAIMSTYAASKSALHSYTQSLRLALSRDTSVKVFELMPPLVNTDFSKEIGGENGISPELVAEDLLNSFENEQYEIHVGATAQISALSRKSPQEALRAMNQSFLNR</sequence>
<dbReference type="InterPro" id="IPR002347">
    <property type="entry name" value="SDR_fam"/>
</dbReference>
<organism evidence="5 6">
    <name type="scientific">Fulvivirga kasyanovii</name>
    <dbReference type="NCBI Taxonomy" id="396812"/>
    <lineage>
        <taxon>Bacteria</taxon>
        <taxon>Pseudomonadati</taxon>
        <taxon>Bacteroidota</taxon>
        <taxon>Cytophagia</taxon>
        <taxon>Cytophagales</taxon>
        <taxon>Fulvivirgaceae</taxon>
        <taxon>Fulvivirga</taxon>
    </lineage>
</organism>
<comment type="caution">
    <text evidence="5">The sequence shown here is derived from an EMBL/GenBank/DDBJ whole genome shotgun (WGS) entry which is preliminary data.</text>
</comment>
<evidence type="ECO:0000259" key="4">
    <source>
        <dbReference type="SMART" id="SM00822"/>
    </source>
</evidence>
<proteinExistence type="inferred from homology"/>
<protein>
    <submittedName>
        <fullName evidence="5">SDR family NAD(P)-dependent oxidoreductase</fullName>
    </submittedName>
</protein>
<dbReference type="PRINTS" id="PR00080">
    <property type="entry name" value="SDRFAMILY"/>
</dbReference>
<dbReference type="Gene3D" id="3.40.50.720">
    <property type="entry name" value="NAD(P)-binding Rossmann-like Domain"/>
    <property type="match status" value="1"/>
</dbReference>
<gene>
    <name evidence="5" type="ORF">E1163_15595</name>
</gene>
<keyword evidence="6" id="KW-1185">Reference proteome</keyword>
<evidence type="ECO:0000313" key="5">
    <source>
        <dbReference type="EMBL" id="MTI26381.1"/>
    </source>
</evidence>
<dbReference type="Proteomes" id="UP000798808">
    <property type="component" value="Unassembled WGS sequence"/>
</dbReference>
<dbReference type="Pfam" id="PF00106">
    <property type="entry name" value="adh_short"/>
    <property type="match status" value="1"/>
</dbReference>
<name>A0ABW9RRQ0_9BACT</name>
<evidence type="ECO:0000256" key="1">
    <source>
        <dbReference type="ARBA" id="ARBA00006484"/>
    </source>
</evidence>
<evidence type="ECO:0000256" key="2">
    <source>
        <dbReference type="ARBA" id="ARBA00023002"/>
    </source>
</evidence>
<dbReference type="InterPro" id="IPR057326">
    <property type="entry name" value="KR_dom"/>
</dbReference>
<dbReference type="EMBL" id="SMLW01000578">
    <property type="protein sequence ID" value="MTI26381.1"/>
    <property type="molecule type" value="Genomic_DNA"/>
</dbReference>
<dbReference type="SUPFAM" id="SSF51735">
    <property type="entry name" value="NAD(P)-binding Rossmann-fold domains"/>
    <property type="match status" value="1"/>
</dbReference>
<dbReference type="PRINTS" id="PR00081">
    <property type="entry name" value="GDHRDH"/>
</dbReference>
<dbReference type="SMART" id="SM00822">
    <property type="entry name" value="PKS_KR"/>
    <property type="match status" value="1"/>
</dbReference>
<reference evidence="5 6" key="1">
    <citation type="submission" date="2019-02" db="EMBL/GenBank/DDBJ databases">
        <authorList>
            <person name="Goldberg S.R."/>
            <person name="Haltli B.A."/>
            <person name="Correa H."/>
            <person name="Russell K.G."/>
        </authorList>
    </citation>
    <scope>NUCLEOTIDE SEQUENCE [LARGE SCALE GENOMIC DNA]</scope>
    <source>
        <strain evidence="5 6">JCM 16186</strain>
    </source>
</reference>
<comment type="similarity">
    <text evidence="1 3">Belongs to the short-chain dehydrogenases/reductases (SDR) family.</text>
</comment>
<dbReference type="PROSITE" id="PS00061">
    <property type="entry name" value="ADH_SHORT"/>
    <property type="match status" value="1"/>
</dbReference>